<evidence type="ECO:0000256" key="3">
    <source>
        <dbReference type="ARBA" id="ARBA00047591"/>
    </source>
</evidence>
<dbReference type="Proteomes" id="UP000054279">
    <property type="component" value="Unassembled WGS sequence"/>
</dbReference>
<dbReference type="InterPro" id="IPR002921">
    <property type="entry name" value="Fungal_lipase-type"/>
</dbReference>
<dbReference type="OrthoDB" id="426718at2759"/>
<dbReference type="InterPro" id="IPR051218">
    <property type="entry name" value="Sec_MonoDiacylglyc_Lipase"/>
</dbReference>
<feature type="non-terminal residue" evidence="6">
    <location>
        <position position="1"/>
    </location>
</feature>
<dbReference type="EMBL" id="KN837276">
    <property type="protein sequence ID" value="KIJ29741.1"/>
    <property type="molecule type" value="Genomic_DNA"/>
</dbReference>
<dbReference type="SUPFAM" id="SSF53474">
    <property type="entry name" value="alpha/beta-Hydrolases"/>
    <property type="match status" value="1"/>
</dbReference>
<proteinExistence type="inferred from homology"/>
<keyword evidence="1" id="KW-1015">Disulfide bond</keyword>
<feature type="domain" description="Fungal lipase-type" evidence="5">
    <location>
        <begin position="73"/>
        <end position="214"/>
    </location>
</feature>
<dbReference type="CDD" id="cd00519">
    <property type="entry name" value="Lipase_3"/>
    <property type="match status" value="1"/>
</dbReference>
<dbReference type="Gene3D" id="3.40.50.1820">
    <property type="entry name" value="alpha/beta hydrolase"/>
    <property type="match status" value="1"/>
</dbReference>
<dbReference type="PANTHER" id="PTHR45856">
    <property type="entry name" value="ALPHA/BETA-HYDROLASES SUPERFAMILY PROTEIN"/>
    <property type="match status" value="1"/>
</dbReference>
<evidence type="ECO:0000313" key="6">
    <source>
        <dbReference type="EMBL" id="KIJ29741.1"/>
    </source>
</evidence>
<keyword evidence="7" id="KW-1185">Reference proteome</keyword>
<feature type="non-terminal residue" evidence="6">
    <location>
        <position position="272"/>
    </location>
</feature>
<dbReference type="PANTHER" id="PTHR45856:SF25">
    <property type="entry name" value="FUNGAL LIPASE-LIKE DOMAIN-CONTAINING PROTEIN"/>
    <property type="match status" value="1"/>
</dbReference>
<reference evidence="6 7" key="1">
    <citation type="submission" date="2014-06" db="EMBL/GenBank/DDBJ databases">
        <title>Evolutionary Origins and Diversification of the Mycorrhizal Mutualists.</title>
        <authorList>
            <consortium name="DOE Joint Genome Institute"/>
            <consortium name="Mycorrhizal Genomics Consortium"/>
            <person name="Kohler A."/>
            <person name="Kuo A."/>
            <person name="Nagy L.G."/>
            <person name="Floudas D."/>
            <person name="Copeland A."/>
            <person name="Barry K.W."/>
            <person name="Cichocki N."/>
            <person name="Veneault-Fourrey C."/>
            <person name="LaButti K."/>
            <person name="Lindquist E.A."/>
            <person name="Lipzen A."/>
            <person name="Lundell T."/>
            <person name="Morin E."/>
            <person name="Murat C."/>
            <person name="Riley R."/>
            <person name="Ohm R."/>
            <person name="Sun H."/>
            <person name="Tunlid A."/>
            <person name="Henrissat B."/>
            <person name="Grigoriev I.V."/>
            <person name="Hibbett D.S."/>
            <person name="Martin F."/>
        </authorList>
    </citation>
    <scope>NUCLEOTIDE SEQUENCE [LARGE SCALE GENOMIC DNA]</scope>
    <source>
        <strain evidence="6 7">SS14</strain>
    </source>
</reference>
<organism evidence="6 7">
    <name type="scientific">Sphaerobolus stellatus (strain SS14)</name>
    <dbReference type="NCBI Taxonomy" id="990650"/>
    <lineage>
        <taxon>Eukaryota</taxon>
        <taxon>Fungi</taxon>
        <taxon>Dikarya</taxon>
        <taxon>Basidiomycota</taxon>
        <taxon>Agaricomycotina</taxon>
        <taxon>Agaricomycetes</taxon>
        <taxon>Phallomycetidae</taxon>
        <taxon>Geastrales</taxon>
        <taxon>Sphaerobolaceae</taxon>
        <taxon>Sphaerobolus</taxon>
    </lineage>
</organism>
<dbReference type="GO" id="GO:0006629">
    <property type="term" value="P:lipid metabolic process"/>
    <property type="evidence" value="ECO:0007669"/>
    <property type="project" value="InterPro"/>
</dbReference>
<comment type="catalytic activity">
    <reaction evidence="4">
        <text>a monoacylglycerol + H2O = glycerol + a fatty acid + H(+)</text>
        <dbReference type="Rhea" id="RHEA:15245"/>
        <dbReference type="ChEBI" id="CHEBI:15377"/>
        <dbReference type="ChEBI" id="CHEBI:15378"/>
        <dbReference type="ChEBI" id="CHEBI:17408"/>
        <dbReference type="ChEBI" id="CHEBI:17754"/>
        <dbReference type="ChEBI" id="CHEBI:28868"/>
    </reaction>
</comment>
<evidence type="ECO:0000259" key="5">
    <source>
        <dbReference type="Pfam" id="PF01764"/>
    </source>
</evidence>
<comment type="similarity">
    <text evidence="2">Belongs to the AB hydrolase superfamily. Lipase family. Class 3 subfamily.</text>
</comment>
<evidence type="ECO:0000256" key="1">
    <source>
        <dbReference type="ARBA" id="ARBA00023157"/>
    </source>
</evidence>
<dbReference type="HOGENOM" id="CLU_032957_9_1_1"/>
<accession>A0A0C9UWP2</accession>
<dbReference type="AlphaFoldDB" id="A0A0C9UWP2"/>
<evidence type="ECO:0000313" key="7">
    <source>
        <dbReference type="Proteomes" id="UP000054279"/>
    </source>
</evidence>
<gene>
    <name evidence="6" type="ORF">M422DRAFT_106479</name>
</gene>
<protein>
    <recommendedName>
        <fullName evidence="5">Fungal lipase-type domain-containing protein</fullName>
    </recommendedName>
</protein>
<evidence type="ECO:0000256" key="4">
    <source>
        <dbReference type="ARBA" id="ARBA00048461"/>
    </source>
</evidence>
<dbReference type="InterPro" id="IPR029058">
    <property type="entry name" value="AB_hydrolase_fold"/>
</dbReference>
<sequence length="272" mass="28576">TVTTLTSTTINAFTPYTYYAATAYCTPTVSINWSCGAKCTANSRFVPTASGGDGSSVQYWYVGYDSTLNTVIVAHQGTDTSKILADLTDADLILSSIASTNFPGITNLGIKIHQGFLNAHAIAAPYVLAATTKTLTAHSGASVTLVGHSLGAALALIDALYLPLHLPSGTKFKMVGYGMPRVGNDAFAAYLDANFSDITHINNKEDVVPIVPGRSLGFKHTHGEVHITDDNVWHACAGNDNTSTLCTVDDVTSVLVGTTNDHTGPYNGIKMG</sequence>
<dbReference type="Pfam" id="PF01764">
    <property type="entry name" value="Lipase_3"/>
    <property type="match status" value="1"/>
</dbReference>
<comment type="catalytic activity">
    <reaction evidence="3">
        <text>a diacylglycerol + H2O = a monoacylglycerol + a fatty acid + H(+)</text>
        <dbReference type="Rhea" id="RHEA:32731"/>
        <dbReference type="ChEBI" id="CHEBI:15377"/>
        <dbReference type="ChEBI" id="CHEBI:15378"/>
        <dbReference type="ChEBI" id="CHEBI:17408"/>
        <dbReference type="ChEBI" id="CHEBI:18035"/>
        <dbReference type="ChEBI" id="CHEBI:28868"/>
    </reaction>
</comment>
<name>A0A0C9UWP2_SPHS4</name>
<evidence type="ECO:0000256" key="2">
    <source>
        <dbReference type="ARBA" id="ARBA00043996"/>
    </source>
</evidence>